<gene>
    <name evidence="1" type="ORF">KSZ_15210</name>
</gene>
<dbReference type="Gene3D" id="3.40.50.1820">
    <property type="entry name" value="alpha/beta hydrolase"/>
    <property type="match status" value="1"/>
</dbReference>
<accession>A0ABQ3VC28</accession>
<comment type="caution">
    <text evidence="1">The sequence shown here is derived from an EMBL/GenBank/DDBJ whole genome shotgun (WGS) entry which is preliminary data.</text>
</comment>
<dbReference type="EMBL" id="BNJJ01000003">
    <property type="protein sequence ID" value="GHO83515.1"/>
    <property type="molecule type" value="Genomic_DNA"/>
</dbReference>
<evidence type="ECO:0000313" key="1">
    <source>
        <dbReference type="EMBL" id="GHO83515.1"/>
    </source>
</evidence>
<sequence length="233" mass="25235">MIEQNDENYRSIANPQGQLVRIGAEAIGLNGILHIPQDARGLIILAHGIEDSQKNPHQNVVALASAFQQHGLATLQLDLFSSDELALDERTAFFRQNIDIMQQRIVGAAEWFLENPSTDNLSIGYFGMNEVGAAAIAAATTRPDIAAAVVAVGDSGDLGNEYAPRVLAPTLLLAAEGDKDAVEHNRRLLDLLTSEKKLEIVPGEAALFENQHGFDEVARLVGGWFAHWLVPIV</sequence>
<evidence type="ECO:0000313" key="2">
    <source>
        <dbReference type="Proteomes" id="UP000635565"/>
    </source>
</evidence>
<dbReference type="Proteomes" id="UP000635565">
    <property type="component" value="Unassembled WGS sequence"/>
</dbReference>
<organism evidence="1 2">
    <name type="scientific">Dictyobacter formicarum</name>
    <dbReference type="NCBI Taxonomy" id="2778368"/>
    <lineage>
        <taxon>Bacteria</taxon>
        <taxon>Bacillati</taxon>
        <taxon>Chloroflexota</taxon>
        <taxon>Ktedonobacteria</taxon>
        <taxon>Ktedonobacterales</taxon>
        <taxon>Dictyobacteraceae</taxon>
        <taxon>Dictyobacter</taxon>
    </lineage>
</organism>
<dbReference type="InterPro" id="IPR029058">
    <property type="entry name" value="AB_hydrolase_fold"/>
</dbReference>
<dbReference type="RefSeq" id="WP_201361169.1">
    <property type="nucleotide sequence ID" value="NZ_BNJJ01000003.1"/>
</dbReference>
<reference evidence="1 2" key="1">
    <citation type="journal article" date="2021" name="Int. J. Syst. Evol. Microbiol.">
        <title>Reticulibacter mediterranei gen. nov., sp. nov., within the new family Reticulibacteraceae fam. nov., and Ktedonospora formicarum gen. nov., sp. nov., Ktedonobacter robiniae sp. nov., Dictyobacter formicarum sp. nov. and Dictyobacter arantiisoli sp. nov., belonging to the class Ktedonobacteria.</title>
        <authorList>
            <person name="Yabe S."/>
            <person name="Zheng Y."/>
            <person name="Wang C.M."/>
            <person name="Sakai Y."/>
            <person name="Abe K."/>
            <person name="Yokota A."/>
            <person name="Donadio S."/>
            <person name="Cavaletti L."/>
            <person name="Monciardini P."/>
        </authorList>
    </citation>
    <scope>NUCLEOTIDE SEQUENCE [LARGE SCALE GENOMIC DNA]</scope>
    <source>
        <strain evidence="1 2">SOSP1-9</strain>
    </source>
</reference>
<name>A0ABQ3VC28_9CHLR</name>
<keyword evidence="2" id="KW-1185">Reference proteome</keyword>
<proteinExistence type="predicted"/>
<protein>
    <submittedName>
        <fullName evidence="1">DeoR family transcriptional regulator</fullName>
    </submittedName>
</protein>
<dbReference type="SUPFAM" id="SSF53474">
    <property type="entry name" value="alpha/beta-Hydrolases"/>
    <property type="match status" value="1"/>
</dbReference>